<dbReference type="SUPFAM" id="SSF54001">
    <property type="entry name" value="Cysteine proteinases"/>
    <property type="match status" value="1"/>
</dbReference>
<dbReference type="STRING" id="37001.A0A1A9X121"/>
<feature type="domain" description="USP" evidence="4">
    <location>
        <begin position="235"/>
        <end position="687"/>
    </location>
</feature>
<reference evidence="6" key="1">
    <citation type="submission" date="2014-03" db="EMBL/GenBank/DDBJ databases">
        <authorList>
            <person name="Aksoy S."/>
            <person name="Warren W."/>
            <person name="Wilson R.K."/>
        </authorList>
    </citation>
    <scope>NUCLEOTIDE SEQUENCE [LARGE SCALE GENOMIC DNA]</scope>
    <source>
        <strain evidence="6">IAEA</strain>
    </source>
</reference>
<dbReference type="EC" id="3.4.19.12" evidence="2"/>
<keyword evidence="6" id="KW-1185">Reference proteome</keyword>
<evidence type="ECO:0000313" key="6">
    <source>
        <dbReference type="Proteomes" id="UP000091820"/>
    </source>
</evidence>
<dbReference type="InterPro" id="IPR038765">
    <property type="entry name" value="Papain-like_cys_pep_sf"/>
</dbReference>
<dbReference type="Gene3D" id="3.90.70.10">
    <property type="entry name" value="Cysteine proteinases"/>
    <property type="match status" value="2"/>
</dbReference>
<dbReference type="InterPro" id="IPR050185">
    <property type="entry name" value="Ub_carboxyl-term_hydrolase"/>
</dbReference>
<dbReference type="InterPro" id="IPR028889">
    <property type="entry name" value="USP"/>
</dbReference>
<feature type="compositionally biased region" description="Basic residues" evidence="3">
    <location>
        <begin position="565"/>
        <end position="578"/>
    </location>
</feature>
<dbReference type="GO" id="GO:0016579">
    <property type="term" value="P:protein deubiquitination"/>
    <property type="evidence" value="ECO:0007669"/>
    <property type="project" value="InterPro"/>
</dbReference>
<evidence type="ECO:0000313" key="5">
    <source>
        <dbReference type="EnsemblMetazoa" id="GBRI040231-PA"/>
    </source>
</evidence>
<evidence type="ECO:0000256" key="2">
    <source>
        <dbReference type="ARBA" id="ARBA00012759"/>
    </source>
</evidence>
<feature type="region of interest" description="Disordered" evidence="3">
    <location>
        <begin position="565"/>
        <end position="586"/>
    </location>
</feature>
<dbReference type="InterPro" id="IPR001394">
    <property type="entry name" value="Peptidase_C19_UCH"/>
</dbReference>
<organism evidence="5 6">
    <name type="scientific">Glossina brevipalpis</name>
    <dbReference type="NCBI Taxonomy" id="37001"/>
    <lineage>
        <taxon>Eukaryota</taxon>
        <taxon>Metazoa</taxon>
        <taxon>Ecdysozoa</taxon>
        <taxon>Arthropoda</taxon>
        <taxon>Hexapoda</taxon>
        <taxon>Insecta</taxon>
        <taxon>Pterygota</taxon>
        <taxon>Neoptera</taxon>
        <taxon>Endopterygota</taxon>
        <taxon>Diptera</taxon>
        <taxon>Brachycera</taxon>
        <taxon>Muscomorpha</taxon>
        <taxon>Hippoboscoidea</taxon>
        <taxon>Glossinidae</taxon>
        <taxon>Glossina</taxon>
    </lineage>
</organism>
<evidence type="ECO:0000256" key="1">
    <source>
        <dbReference type="ARBA" id="ARBA00000707"/>
    </source>
</evidence>
<protein>
    <recommendedName>
        <fullName evidence="2">ubiquitinyl hydrolase 1</fullName>
        <ecNumber evidence="2">3.4.19.12</ecNumber>
    </recommendedName>
</protein>
<proteinExistence type="predicted"/>
<dbReference type="GO" id="GO:0004843">
    <property type="term" value="F:cysteine-type deubiquitinase activity"/>
    <property type="evidence" value="ECO:0007669"/>
    <property type="project" value="UniProtKB-EC"/>
</dbReference>
<feature type="region of interest" description="Disordered" evidence="3">
    <location>
        <begin position="281"/>
        <end position="300"/>
    </location>
</feature>
<dbReference type="CDD" id="cd02257">
    <property type="entry name" value="Peptidase_C19"/>
    <property type="match status" value="1"/>
</dbReference>
<accession>A0A1A9X121</accession>
<evidence type="ECO:0000256" key="3">
    <source>
        <dbReference type="SAM" id="MobiDB-lite"/>
    </source>
</evidence>
<evidence type="ECO:0000259" key="4">
    <source>
        <dbReference type="PROSITE" id="PS50235"/>
    </source>
</evidence>
<dbReference type="VEuPathDB" id="VectorBase:GBRI040231"/>
<feature type="compositionally biased region" description="Basic and acidic residues" evidence="3">
    <location>
        <begin position="282"/>
        <end position="291"/>
    </location>
</feature>
<dbReference type="Proteomes" id="UP000091820">
    <property type="component" value="Unassembled WGS sequence"/>
</dbReference>
<reference evidence="5" key="2">
    <citation type="submission" date="2020-05" db="UniProtKB">
        <authorList>
            <consortium name="EnsemblMetazoa"/>
        </authorList>
    </citation>
    <scope>IDENTIFICATION</scope>
    <source>
        <strain evidence="5">IAEA</strain>
    </source>
</reference>
<dbReference type="PROSITE" id="PS00973">
    <property type="entry name" value="USP_2"/>
    <property type="match status" value="1"/>
</dbReference>
<sequence>MNLYSIVSYSIVYHSPNLSRSPEDVFVNCTLQKRISASKLLTTAEPTATTTSIHSRENSLESCNDDTVINNDELCEDFRRMSDCPCRLNVDDNNKPTKYLSHDLQSDNVNFSPPITTTTNTIADVSSSSGGVFSRVPSQHFKVGKYLVAVHRKITRQDSYFLSHHKTRPSIFGIPLIIPNLDGGTHKDLYCAVWLQVSRLLSPLPADDSLGYDFPFSLRAVKCDGLTCALCPWSNFCRGCEIPCNNDYVLQGLLFTSTCNTSSDNSTPKLLTKYSDSMPSLESRKTYDRDSGQSQPSISKNNENFTIAIDWDPTALHLRYQCTLERLWMDHETVAICRKEQIEPVDLNHCLKAFTSEEKLEQWYHCGHCKGKKPATKKLQIWKLPPILIVHLKRFNCVNGKWVKSQKVVHFPFDNFDPTPYLAAVPQETVLRHRELQEIRTITETVPEENELTESTSNEYQHPGVELSAQETRSNINGNNSAPISDLIIERNQLSDVNNEEVNNIINLQNHIQLLDNCSNIVESLNNESITTITKKEETNQKKIESDQEKVLDNVAAMMANSLHHHHHHHHDHHHHHHNNDQGGDINAMTRRTRLISTSLTKTPIIDGAFEDFHQHKLKAGEDNFDPKYKLYAVVSHSGMLNGGHYISYAANPNGNWYCYNDSSCREISSQPNIDPSSAYLLFYERKGLDYEPYLPNIEGKALPNGGLGILDIDETENDLKKMCTIS</sequence>
<dbReference type="FunFam" id="3.90.70.10:FF:000132">
    <property type="entry name" value="Ubiquitin carboxyl-terminal hydrolase 32"/>
    <property type="match status" value="1"/>
</dbReference>
<dbReference type="InterPro" id="IPR018200">
    <property type="entry name" value="USP_CS"/>
</dbReference>
<dbReference type="PANTHER" id="PTHR21646:SF76">
    <property type="entry name" value="UBIQUITIN CARBOXYL-TERMINAL HYDROLASE 32"/>
    <property type="match status" value="1"/>
</dbReference>
<dbReference type="GO" id="GO:0005794">
    <property type="term" value="C:Golgi apparatus"/>
    <property type="evidence" value="ECO:0007669"/>
    <property type="project" value="TreeGrafter"/>
</dbReference>
<dbReference type="Pfam" id="PF00443">
    <property type="entry name" value="UCH"/>
    <property type="match status" value="1"/>
</dbReference>
<name>A0A1A9X121_9MUSC</name>
<dbReference type="EnsemblMetazoa" id="GBRI040231-RA">
    <property type="protein sequence ID" value="GBRI040231-PA"/>
    <property type="gene ID" value="GBRI040231"/>
</dbReference>
<comment type="catalytic activity">
    <reaction evidence="1">
        <text>Thiol-dependent hydrolysis of ester, thioester, amide, peptide and isopeptide bonds formed by the C-terminal Gly of ubiquitin (a 76-residue protein attached to proteins as an intracellular targeting signal).</text>
        <dbReference type="EC" id="3.4.19.12"/>
    </reaction>
</comment>
<dbReference type="PANTHER" id="PTHR21646">
    <property type="entry name" value="UBIQUITIN CARBOXYL-TERMINAL HYDROLASE"/>
    <property type="match status" value="1"/>
</dbReference>
<dbReference type="AlphaFoldDB" id="A0A1A9X121"/>
<dbReference type="PROSITE" id="PS50235">
    <property type="entry name" value="USP_3"/>
    <property type="match status" value="1"/>
</dbReference>